<reference evidence="5" key="1">
    <citation type="submission" date="2016-10" db="EMBL/GenBank/DDBJ databases">
        <authorList>
            <person name="Varghese N."/>
            <person name="Submissions S."/>
        </authorList>
    </citation>
    <scope>NUCLEOTIDE SEQUENCE [LARGE SCALE GENOMIC DNA]</scope>
    <source>
        <strain evidence="5">DSM 22376</strain>
    </source>
</reference>
<dbReference type="EMBL" id="FNRD01000008">
    <property type="protein sequence ID" value="SEA74746.1"/>
    <property type="molecule type" value="Genomic_DNA"/>
</dbReference>
<organism evidence="4 5">
    <name type="scientific">Flavobacterium gillisiae</name>
    <dbReference type="NCBI Taxonomy" id="150146"/>
    <lineage>
        <taxon>Bacteria</taxon>
        <taxon>Pseudomonadati</taxon>
        <taxon>Bacteroidota</taxon>
        <taxon>Flavobacteriia</taxon>
        <taxon>Flavobacteriales</taxon>
        <taxon>Flavobacteriaceae</taxon>
        <taxon>Flavobacterium</taxon>
    </lineage>
</organism>
<keyword evidence="2" id="KW-0119">Carbohydrate metabolism</keyword>
<dbReference type="FunFam" id="2.130.10.10:FF:000306">
    <property type="entry name" value="3-carboxymuconate cyclase"/>
    <property type="match status" value="1"/>
</dbReference>
<dbReference type="RefSeq" id="WP_091090204.1">
    <property type="nucleotide sequence ID" value="NZ_FNRD01000008.1"/>
</dbReference>
<keyword evidence="2" id="KW-0313">Glucose metabolism</keyword>
<keyword evidence="3" id="KW-0732">Signal</keyword>
<dbReference type="Gene3D" id="2.130.10.10">
    <property type="entry name" value="YVTN repeat-like/Quinoprotein amine dehydrogenase"/>
    <property type="match status" value="1"/>
</dbReference>
<protein>
    <submittedName>
        <fullName evidence="4">6-phosphogluconolactonase</fullName>
    </submittedName>
</protein>
<evidence type="ECO:0000256" key="2">
    <source>
        <dbReference type="ARBA" id="ARBA00022526"/>
    </source>
</evidence>
<dbReference type="InterPro" id="IPR015943">
    <property type="entry name" value="WD40/YVTN_repeat-like_dom_sf"/>
</dbReference>
<dbReference type="PANTHER" id="PTHR30344:SF1">
    <property type="entry name" value="6-PHOSPHOGLUCONOLACTONASE"/>
    <property type="match status" value="1"/>
</dbReference>
<comment type="similarity">
    <text evidence="1">Belongs to the cycloisomerase 2 family.</text>
</comment>
<proteinExistence type="inferred from homology"/>
<dbReference type="GO" id="GO:0005829">
    <property type="term" value="C:cytosol"/>
    <property type="evidence" value="ECO:0007669"/>
    <property type="project" value="TreeGrafter"/>
</dbReference>
<evidence type="ECO:0000313" key="5">
    <source>
        <dbReference type="Proteomes" id="UP000198951"/>
    </source>
</evidence>
<gene>
    <name evidence="4" type="ORF">SAMN05443667_10849</name>
</gene>
<dbReference type="PANTHER" id="PTHR30344">
    <property type="entry name" value="6-PHOSPHOGLUCONOLACTONASE-RELATED"/>
    <property type="match status" value="1"/>
</dbReference>
<keyword evidence="5" id="KW-1185">Reference proteome</keyword>
<dbReference type="InterPro" id="IPR011048">
    <property type="entry name" value="Haem_d1_sf"/>
</dbReference>
<accession>A0A1H4DQB8</accession>
<dbReference type="GO" id="GO:0017057">
    <property type="term" value="F:6-phosphogluconolactonase activity"/>
    <property type="evidence" value="ECO:0007669"/>
    <property type="project" value="TreeGrafter"/>
</dbReference>
<dbReference type="InterPro" id="IPR050282">
    <property type="entry name" value="Cycloisomerase_2"/>
</dbReference>
<evidence type="ECO:0000313" key="4">
    <source>
        <dbReference type="EMBL" id="SEA74746.1"/>
    </source>
</evidence>
<dbReference type="Proteomes" id="UP000198951">
    <property type="component" value="Unassembled WGS sequence"/>
</dbReference>
<dbReference type="OrthoDB" id="9790815at2"/>
<dbReference type="Pfam" id="PF10282">
    <property type="entry name" value="Lactonase"/>
    <property type="match status" value="1"/>
</dbReference>
<evidence type="ECO:0000256" key="1">
    <source>
        <dbReference type="ARBA" id="ARBA00005564"/>
    </source>
</evidence>
<dbReference type="STRING" id="150146.SAMN05443667_10849"/>
<dbReference type="SUPFAM" id="SSF51004">
    <property type="entry name" value="C-terminal (heme d1) domain of cytochrome cd1-nitrite reductase"/>
    <property type="match status" value="1"/>
</dbReference>
<dbReference type="InterPro" id="IPR019405">
    <property type="entry name" value="Lactonase_7-beta_prop"/>
</dbReference>
<evidence type="ECO:0000256" key="3">
    <source>
        <dbReference type="SAM" id="SignalP"/>
    </source>
</evidence>
<name>A0A1H4DQB8_9FLAO</name>
<feature type="chain" id="PRO_5011456599" evidence="3">
    <location>
        <begin position="20"/>
        <end position="371"/>
    </location>
</feature>
<feature type="signal peptide" evidence="3">
    <location>
        <begin position="1"/>
        <end position="19"/>
    </location>
</feature>
<dbReference type="AlphaFoldDB" id="A0A1H4DQB8"/>
<dbReference type="GO" id="GO:0006006">
    <property type="term" value="P:glucose metabolic process"/>
    <property type="evidence" value="ECO:0007669"/>
    <property type="project" value="UniProtKB-KW"/>
</dbReference>
<sequence length="371" mass="40362">MKKQITTLLLALMCCSIQAQDNKFNLVIGTYTKGCESKGIYVYDFDVITGDFNFKNTSENTVNPSYLTVSADNKFVYSVNENGKESKVSSFGYTPSSGKLDFVNSQKSMGADPCYIINDDKNVIVANYSGGNIGVFGKNSDGSIGEAKQVVQHYGKGSNVSRQEGPHVHMVQFSPDKKFVLSNDLGNDKVYSYEYNPNASAAALKVKDSFAVEAGSGPRHLTFSKNGKYVYLLQELTGGLTVFCYSKGKLKKVDQTTILVKDFKGSFTGAAIDISPDGKFLYATNRGEANTISTFRILKNGKLESQGQTGTLGKGPRSFAIDPTGKFLLVAHQYSNDIVIFKRDTITGKLTDTGKKIELCAPVCLVFTANN</sequence>